<evidence type="ECO:0000256" key="1">
    <source>
        <dbReference type="SAM" id="Phobius"/>
    </source>
</evidence>
<keyword evidence="1" id="KW-1133">Transmembrane helix</keyword>
<dbReference type="EMBL" id="JACHHW010000017">
    <property type="protein sequence ID" value="MBB5189224.1"/>
    <property type="molecule type" value="Genomic_DNA"/>
</dbReference>
<reference evidence="2 3" key="1">
    <citation type="submission" date="2020-08" db="EMBL/GenBank/DDBJ databases">
        <title>Genomic Encyclopedia of Type Strains, Phase IV (KMG-IV): sequencing the most valuable type-strain genomes for metagenomic binning, comparative biology and taxonomic classification.</title>
        <authorList>
            <person name="Goeker M."/>
        </authorList>
    </citation>
    <scope>NUCLEOTIDE SEQUENCE [LARGE SCALE GENOMIC DNA]</scope>
    <source>
        <strain evidence="2 3">DSM 25701</strain>
    </source>
</reference>
<keyword evidence="1" id="KW-0812">Transmembrane</keyword>
<evidence type="ECO:0000313" key="3">
    <source>
        <dbReference type="Proteomes" id="UP000536640"/>
    </source>
</evidence>
<gene>
    <name evidence="2" type="ORF">HNQ57_003527</name>
</gene>
<dbReference type="AlphaFoldDB" id="A0A840R9F4"/>
<sequence>MSESTGRIIGETKLHLHAYIMLFMLGFTAAPLLGNSIV</sequence>
<dbReference type="Proteomes" id="UP000536640">
    <property type="component" value="Unassembled WGS sequence"/>
</dbReference>
<evidence type="ECO:0000313" key="2">
    <source>
        <dbReference type="EMBL" id="MBB5189224.1"/>
    </source>
</evidence>
<keyword evidence="3" id="KW-1185">Reference proteome</keyword>
<accession>A0A840R9F4</accession>
<keyword evidence="1" id="KW-0472">Membrane</keyword>
<proteinExistence type="predicted"/>
<protein>
    <submittedName>
        <fullName evidence="2">Uncharacterized protein</fullName>
    </submittedName>
</protein>
<organism evidence="2 3">
    <name type="scientific">Zhongshania antarctica</name>
    <dbReference type="NCBI Taxonomy" id="641702"/>
    <lineage>
        <taxon>Bacteria</taxon>
        <taxon>Pseudomonadati</taxon>
        <taxon>Pseudomonadota</taxon>
        <taxon>Gammaproteobacteria</taxon>
        <taxon>Cellvibrionales</taxon>
        <taxon>Spongiibacteraceae</taxon>
        <taxon>Zhongshania</taxon>
    </lineage>
</organism>
<name>A0A840R9F4_9GAMM</name>
<comment type="caution">
    <text evidence="2">The sequence shown here is derived from an EMBL/GenBank/DDBJ whole genome shotgun (WGS) entry which is preliminary data.</text>
</comment>
<feature type="transmembrane region" description="Helical" evidence="1">
    <location>
        <begin position="16"/>
        <end position="34"/>
    </location>
</feature>